<dbReference type="Proteomes" id="UP001241758">
    <property type="component" value="Unassembled WGS sequence"/>
</dbReference>
<dbReference type="CDD" id="cd00093">
    <property type="entry name" value="HTH_XRE"/>
    <property type="match status" value="1"/>
</dbReference>
<dbReference type="RefSeq" id="WP_282763535.1">
    <property type="nucleotide sequence ID" value="NZ_JASCTH010000020.1"/>
</dbReference>
<dbReference type="PROSITE" id="PS50943">
    <property type="entry name" value="HTH_CROC1"/>
    <property type="match status" value="1"/>
</dbReference>
<organism evidence="2 3">
    <name type="scientific">Actinoplanes sandaracinus</name>
    <dbReference type="NCBI Taxonomy" id="3045177"/>
    <lineage>
        <taxon>Bacteria</taxon>
        <taxon>Bacillati</taxon>
        <taxon>Actinomycetota</taxon>
        <taxon>Actinomycetes</taxon>
        <taxon>Micromonosporales</taxon>
        <taxon>Micromonosporaceae</taxon>
        <taxon>Actinoplanes</taxon>
    </lineage>
</organism>
<keyword evidence="3" id="KW-1185">Reference proteome</keyword>
<dbReference type="SUPFAM" id="SSF47413">
    <property type="entry name" value="lambda repressor-like DNA-binding domains"/>
    <property type="match status" value="1"/>
</dbReference>
<protein>
    <submittedName>
        <fullName evidence="2">Helix-turn-helix transcriptional regulator</fullName>
    </submittedName>
</protein>
<evidence type="ECO:0000259" key="1">
    <source>
        <dbReference type="PROSITE" id="PS50943"/>
    </source>
</evidence>
<comment type="caution">
    <text evidence="2">The sequence shown here is derived from an EMBL/GenBank/DDBJ whole genome shotgun (WGS) entry which is preliminary data.</text>
</comment>
<feature type="domain" description="HTH cro/C1-type" evidence="1">
    <location>
        <begin position="16"/>
        <end position="74"/>
    </location>
</feature>
<dbReference type="Gene3D" id="1.10.260.40">
    <property type="entry name" value="lambda repressor-like DNA-binding domains"/>
    <property type="match status" value="1"/>
</dbReference>
<name>A0ABT6WRW3_9ACTN</name>
<sequence>MVGGQGRLATRVGLVVQAARAQAGWSQRTLAERAETSQQWISRVERGEVDLRLSRIERLLNVLDRRLVVESAGIADVAADDSDTVDHVEAAELLTFYVSTCGILWRRLDKVPYVVSGRLAALAQGMLVRPTRVDLRIAADDVLAASRALSTLRMPRWHERLQMYVGQDPILDAPGPRRWFAADMTEMRVDIVPSIEPGVTVAVEGRSLPVVPLGELLVADADIAELRRRASS</sequence>
<gene>
    <name evidence="2" type="ORF">QLQ12_28060</name>
</gene>
<dbReference type="SMART" id="SM00530">
    <property type="entry name" value="HTH_XRE"/>
    <property type="match status" value="1"/>
</dbReference>
<dbReference type="Pfam" id="PF13560">
    <property type="entry name" value="HTH_31"/>
    <property type="match status" value="1"/>
</dbReference>
<accession>A0ABT6WRW3</accession>
<dbReference type="InterPro" id="IPR010982">
    <property type="entry name" value="Lambda_DNA-bd_dom_sf"/>
</dbReference>
<evidence type="ECO:0000313" key="3">
    <source>
        <dbReference type="Proteomes" id="UP001241758"/>
    </source>
</evidence>
<evidence type="ECO:0000313" key="2">
    <source>
        <dbReference type="EMBL" id="MDI6102481.1"/>
    </source>
</evidence>
<dbReference type="InterPro" id="IPR001387">
    <property type="entry name" value="Cro/C1-type_HTH"/>
</dbReference>
<dbReference type="EMBL" id="JASCTH010000020">
    <property type="protein sequence ID" value="MDI6102481.1"/>
    <property type="molecule type" value="Genomic_DNA"/>
</dbReference>
<proteinExistence type="predicted"/>
<reference evidence="2 3" key="1">
    <citation type="submission" date="2023-05" db="EMBL/GenBank/DDBJ databases">
        <title>Actinoplanes sp. NEAU-A12 genome sequencing.</title>
        <authorList>
            <person name="Wang Z.-S."/>
        </authorList>
    </citation>
    <scope>NUCLEOTIDE SEQUENCE [LARGE SCALE GENOMIC DNA]</scope>
    <source>
        <strain evidence="2 3">NEAU-A12</strain>
    </source>
</reference>